<evidence type="ECO:0000313" key="3">
    <source>
        <dbReference type="Proteomes" id="UP000246073"/>
    </source>
</evidence>
<gene>
    <name evidence="2" type="ORF">OHAE_1620</name>
</gene>
<keyword evidence="1" id="KW-0472">Membrane</keyword>
<protein>
    <submittedName>
        <fullName evidence="2">Uncharacterized protein</fullName>
    </submittedName>
</protein>
<dbReference type="AlphaFoldDB" id="A0A2P9HP41"/>
<keyword evidence="1" id="KW-1133">Transmembrane helix</keyword>
<name>A0A2P9HP41_9HYPH</name>
<accession>A0A2P9HP41</accession>
<keyword evidence="1" id="KW-0812">Transmembrane</keyword>
<sequence>MFYYFEREKMGGAMKDVLVKVWFSFIASVGFITFPAIGAGIALAGVWIGFISFNAALSKYSYFELISMNIWTLIKITIGTVIIADIFFFFTFLYASIFYREKTENNSAR</sequence>
<dbReference type="Proteomes" id="UP000246073">
    <property type="component" value="Unassembled WGS sequence"/>
</dbReference>
<feature type="transmembrane region" description="Helical" evidence="1">
    <location>
        <begin position="21"/>
        <end position="50"/>
    </location>
</feature>
<reference evidence="3" key="1">
    <citation type="submission" date="2017-12" db="EMBL/GenBank/DDBJ databases">
        <authorList>
            <person name="Diaz M."/>
        </authorList>
    </citation>
    <scope>NUCLEOTIDE SEQUENCE [LARGE SCALE GENOMIC DNA]</scope>
    <source>
        <strain evidence="3">FI11154</strain>
    </source>
</reference>
<organism evidence="2 3">
    <name type="scientific">Ochrobactrum soli</name>
    <dbReference type="NCBI Taxonomy" id="2448455"/>
    <lineage>
        <taxon>Bacteria</taxon>
        <taxon>Pseudomonadati</taxon>
        <taxon>Pseudomonadota</taxon>
        <taxon>Alphaproteobacteria</taxon>
        <taxon>Hyphomicrobiales</taxon>
        <taxon>Brucellaceae</taxon>
        <taxon>Brucella/Ochrobactrum group</taxon>
        <taxon>Ochrobactrum</taxon>
    </lineage>
</organism>
<dbReference type="EMBL" id="OOFM01000005">
    <property type="protein sequence ID" value="SPL65753.1"/>
    <property type="molecule type" value="Genomic_DNA"/>
</dbReference>
<feature type="transmembrane region" description="Helical" evidence="1">
    <location>
        <begin position="70"/>
        <end position="99"/>
    </location>
</feature>
<evidence type="ECO:0000256" key="1">
    <source>
        <dbReference type="SAM" id="Phobius"/>
    </source>
</evidence>
<proteinExistence type="predicted"/>
<evidence type="ECO:0000313" key="2">
    <source>
        <dbReference type="EMBL" id="SPL65753.1"/>
    </source>
</evidence>